<feature type="transmembrane region" description="Helical" evidence="6">
    <location>
        <begin position="220"/>
        <end position="239"/>
    </location>
</feature>
<feature type="domain" description="EamA" evidence="7">
    <location>
        <begin position="153"/>
        <end position="288"/>
    </location>
</feature>
<dbReference type="RefSeq" id="WP_058240314.1">
    <property type="nucleotide sequence ID" value="NZ_CYPW01000025.1"/>
</dbReference>
<gene>
    <name evidence="8" type="ORF">SHM7688_02582</name>
</gene>
<evidence type="ECO:0000259" key="7">
    <source>
        <dbReference type="Pfam" id="PF00892"/>
    </source>
</evidence>
<keyword evidence="9" id="KW-1185">Reference proteome</keyword>
<evidence type="ECO:0000256" key="4">
    <source>
        <dbReference type="ARBA" id="ARBA00022989"/>
    </source>
</evidence>
<feature type="transmembrane region" description="Helical" evidence="6">
    <location>
        <begin position="181"/>
        <end position="200"/>
    </location>
</feature>
<proteinExistence type="inferred from homology"/>
<dbReference type="GO" id="GO:0016020">
    <property type="term" value="C:membrane"/>
    <property type="evidence" value="ECO:0007669"/>
    <property type="project" value="UniProtKB-SubCell"/>
</dbReference>
<dbReference type="OrthoDB" id="9815809at2"/>
<feature type="transmembrane region" description="Helical" evidence="6">
    <location>
        <begin position="246"/>
        <end position="266"/>
    </location>
</feature>
<dbReference type="InterPro" id="IPR037185">
    <property type="entry name" value="EmrE-like"/>
</dbReference>
<dbReference type="InterPro" id="IPR000620">
    <property type="entry name" value="EamA_dom"/>
</dbReference>
<dbReference type="SUPFAM" id="SSF103481">
    <property type="entry name" value="Multidrug resistance efflux transporter EmrE"/>
    <property type="match status" value="2"/>
</dbReference>
<comment type="similarity">
    <text evidence="2">Belongs to the drug/metabolite transporter (DMT) superfamily. 10 TMS drug/metabolite exporter (DME) (TC 2.A.7.3) family.</text>
</comment>
<evidence type="ECO:0000256" key="2">
    <source>
        <dbReference type="ARBA" id="ARBA00009853"/>
    </source>
</evidence>
<keyword evidence="4 6" id="KW-1133">Transmembrane helix</keyword>
<feature type="transmembrane region" description="Helical" evidence="6">
    <location>
        <begin position="127"/>
        <end position="146"/>
    </location>
</feature>
<dbReference type="PANTHER" id="PTHR22911">
    <property type="entry name" value="ACYL-MALONYL CONDENSING ENZYME-RELATED"/>
    <property type="match status" value="1"/>
</dbReference>
<feature type="transmembrane region" description="Helical" evidence="6">
    <location>
        <begin position="69"/>
        <end position="90"/>
    </location>
</feature>
<reference evidence="8 9" key="1">
    <citation type="submission" date="2015-09" db="EMBL/GenBank/DDBJ databases">
        <authorList>
            <consortium name="Swine Surveillance"/>
        </authorList>
    </citation>
    <scope>NUCLEOTIDE SEQUENCE [LARGE SCALE GENOMIC DNA]</scope>
    <source>
        <strain evidence="8 9">CECT 7688</strain>
    </source>
</reference>
<evidence type="ECO:0000313" key="9">
    <source>
        <dbReference type="Proteomes" id="UP000054823"/>
    </source>
</evidence>
<sequence>MKHADRPLLGIFLMLCFCLLAPLGDATAKLLSDVLPVGQLLLVRFGLQALILIPIVTLTDRDWRMPPRVLWLVLWRTLLHIGGIGCMFIALRHLPLADAIAIAFVMPFIMLLLGHYILGEEVGMRRLMACVVGFLGTLLIIQPSFLAVGLPAILPVIVAVIFALFMLVTRQIAKEVDPITLQASSGVIASLLLLPALAIGTELGLEELSTNLPDPSTWGLLLLIGVIGTIGHLFMTWSLRYAPSTTLASIQYVEIPLAAVVGWMIFGEWPNLMATAGIVITMAAGLYVILRERAILQASPEAA</sequence>
<feature type="transmembrane region" description="Helical" evidence="6">
    <location>
        <begin position="272"/>
        <end position="290"/>
    </location>
</feature>
<evidence type="ECO:0000256" key="3">
    <source>
        <dbReference type="ARBA" id="ARBA00022692"/>
    </source>
</evidence>
<dbReference type="Pfam" id="PF00892">
    <property type="entry name" value="EamA"/>
    <property type="match status" value="2"/>
</dbReference>
<comment type="subcellular location">
    <subcellularLocation>
        <location evidence="1">Membrane</location>
        <topology evidence="1">Multi-pass membrane protein</topology>
    </subcellularLocation>
</comment>
<evidence type="ECO:0000256" key="1">
    <source>
        <dbReference type="ARBA" id="ARBA00004141"/>
    </source>
</evidence>
<organism evidence="8 9">
    <name type="scientific">Shimia marina</name>
    <dbReference type="NCBI Taxonomy" id="321267"/>
    <lineage>
        <taxon>Bacteria</taxon>
        <taxon>Pseudomonadati</taxon>
        <taxon>Pseudomonadota</taxon>
        <taxon>Alphaproteobacteria</taxon>
        <taxon>Rhodobacterales</taxon>
        <taxon>Roseobacteraceae</taxon>
    </lineage>
</organism>
<name>A0A0P1FE54_9RHOB</name>
<dbReference type="EMBL" id="CYPW01000025">
    <property type="protein sequence ID" value="CUH53130.1"/>
    <property type="molecule type" value="Genomic_DNA"/>
</dbReference>
<feature type="domain" description="EamA" evidence="7">
    <location>
        <begin position="9"/>
        <end position="141"/>
    </location>
</feature>
<evidence type="ECO:0000313" key="8">
    <source>
        <dbReference type="EMBL" id="CUH53130.1"/>
    </source>
</evidence>
<feature type="transmembrane region" description="Helical" evidence="6">
    <location>
        <begin position="96"/>
        <end position="118"/>
    </location>
</feature>
<protein>
    <submittedName>
        <fullName evidence="8">Carboxylate/amino acid/amine transporter</fullName>
    </submittedName>
</protein>
<keyword evidence="3 6" id="KW-0812">Transmembrane</keyword>
<accession>A0A0P1FE54</accession>
<feature type="transmembrane region" description="Helical" evidence="6">
    <location>
        <begin position="152"/>
        <end position="169"/>
    </location>
</feature>
<dbReference type="AlphaFoldDB" id="A0A0P1FE54"/>
<dbReference type="Proteomes" id="UP000054823">
    <property type="component" value="Unassembled WGS sequence"/>
</dbReference>
<feature type="transmembrane region" description="Helical" evidence="6">
    <location>
        <begin position="36"/>
        <end position="57"/>
    </location>
</feature>
<keyword evidence="5 6" id="KW-0472">Membrane</keyword>
<dbReference type="PANTHER" id="PTHR22911:SF6">
    <property type="entry name" value="SOLUTE CARRIER FAMILY 35 MEMBER G1"/>
    <property type="match status" value="1"/>
</dbReference>
<evidence type="ECO:0000256" key="5">
    <source>
        <dbReference type="ARBA" id="ARBA00023136"/>
    </source>
</evidence>
<evidence type="ECO:0000256" key="6">
    <source>
        <dbReference type="SAM" id="Phobius"/>
    </source>
</evidence>